<accession>Q2GFF8</accession>
<protein>
    <submittedName>
        <fullName evidence="1">Conserved domain protein</fullName>
    </submittedName>
</protein>
<reference evidence="1 2" key="1">
    <citation type="journal article" date="2006" name="PLoS Genet.">
        <title>Comparative genomics of emerging human ehrlichiosis agents.</title>
        <authorList>
            <person name="Dunning Hotopp J.C."/>
            <person name="Lin M."/>
            <person name="Madupu R."/>
            <person name="Crabtree J."/>
            <person name="Angiuoli S.V."/>
            <person name="Eisen J.A."/>
            <person name="Seshadri R."/>
            <person name="Ren Q."/>
            <person name="Wu M."/>
            <person name="Utterback T.R."/>
            <person name="Smith S."/>
            <person name="Lewis M."/>
            <person name="Khouri H."/>
            <person name="Zhang C."/>
            <person name="Niu H."/>
            <person name="Lin Q."/>
            <person name="Ohashi N."/>
            <person name="Zhi N."/>
            <person name="Nelson W."/>
            <person name="Brinkac L.M."/>
            <person name="Dodson R.J."/>
            <person name="Rosovitz M.J."/>
            <person name="Sundaram J."/>
            <person name="Daugherty S.C."/>
            <person name="Davidsen T."/>
            <person name="Durkin A.S."/>
            <person name="Gwinn M."/>
            <person name="Haft D.H."/>
            <person name="Selengut J.D."/>
            <person name="Sullivan S.A."/>
            <person name="Zafar N."/>
            <person name="Zhou L."/>
            <person name="Benahmed F."/>
            <person name="Forberger H."/>
            <person name="Halpin R."/>
            <person name="Mulligan S."/>
            <person name="Robinson J."/>
            <person name="White O."/>
            <person name="Rikihisa Y."/>
            <person name="Tettelin H."/>
        </authorList>
    </citation>
    <scope>NUCLEOTIDE SEQUENCE [LARGE SCALE GENOMIC DNA]</scope>
    <source>
        <strain evidence="2">ATCC CRL-10679 / Arkansas</strain>
    </source>
</reference>
<proteinExistence type="predicted"/>
<sequence length="57" mass="6822">MITSLFVIKKWKLENLLIFFNFGKLCFNKFKVVDGFLLSMKNLKINHNILYIAYHVL</sequence>
<dbReference type="KEGG" id="ech:ECH_1040"/>
<dbReference type="Proteomes" id="UP000008320">
    <property type="component" value="Chromosome"/>
</dbReference>
<name>Q2GFF8_EHRCR</name>
<gene>
    <name evidence="1" type="ordered locus">ECH_1040</name>
</gene>
<dbReference type="AlphaFoldDB" id="Q2GFF8"/>
<dbReference type="HOGENOM" id="CLU_2989460_0_0_5"/>
<dbReference type="STRING" id="205920.ECH_1040"/>
<evidence type="ECO:0000313" key="1">
    <source>
        <dbReference type="EMBL" id="ABD45355.1"/>
    </source>
</evidence>
<keyword evidence="2" id="KW-1185">Reference proteome</keyword>
<organism evidence="1 2">
    <name type="scientific">Ehrlichia chaffeensis (strain ATCC CRL-10679 / Arkansas)</name>
    <dbReference type="NCBI Taxonomy" id="205920"/>
    <lineage>
        <taxon>Bacteria</taxon>
        <taxon>Pseudomonadati</taxon>
        <taxon>Pseudomonadota</taxon>
        <taxon>Alphaproteobacteria</taxon>
        <taxon>Rickettsiales</taxon>
        <taxon>Anaplasmataceae</taxon>
        <taxon>Ehrlichia</taxon>
    </lineage>
</organism>
<evidence type="ECO:0000313" key="2">
    <source>
        <dbReference type="Proteomes" id="UP000008320"/>
    </source>
</evidence>
<dbReference type="EMBL" id="CP000236">
    <property type="protein sequence ID" value="ABD45355.1"/>
    <property type="molecule type" value="Genomic_DNA"/>
</dbReference>